<name>A0A5R9G162_9BACL</name>
<organism evidence="11 12">
    <name type="scientific">Paenibacillus antri</name>
    <dbReference type="NCBI Taxonomy" id="2582848"/>
    <lineage>
        <taxon>Bacteria</taxon>
        <taxon>Bacillati</taxon>
        <taxon>Bacillota</taxon>
        <taxon>Bacilli</taxon>
        <taxon>Bacillales</taxon>
        <taxon>Paenibacillaceae</taxon>
        <taxon>Paenibacillus</taxon>
    </lineage>
</organism>
<gene>
    <name evidence="11" type="ORF">FE782_28810</name>
</gene>
<dbReference type="SUPFAM" id="SSF46689">
    <property type="entry name" value="Homeodomain-like"/>
    <property type="match status" value="2"/>
</dbReference>
<evidence type="ECO:0000256" key="1">
    <source>
        <dbReference type="ARBA" id="ARBA00004496"/>
    </source>
</evidence>
<dbReference type="Pfam" id="PF00072">
    <property type="entry name" value="Response_reg"/>
    <property type="match status" value="1"/>
</dbReference>
<dbReference type="PROSITE" id="PS00041">
    <property type="entry name" value="HTH_ARAC_FAMILY_1"/>
    <property type="match status" value="1"/>
</dbReference>
<dbReference type="InterPro" id="IPR020449">
    <property type="entry name" value="Tscrpt_reg_AraC-type_HTH"/>
</dbReference>
<feature type="modified residue" description="4-aspartylphosphate" evidence="8">
    <location>
        <position position="55"/>
    </location>
</feature>
<dbReference type="PROSITE" id="PS01124">
    <property type="entry name" value="HTH_ARAC_FAMILY_2"/>
    <property type="match status" value="1"/>
</dbReference>
<dbReference type="InterPro" id="IPR009057">
    <property type="entry name" value="Homeodomain-like_sf"/>
</dbReference>
<accession>A0A5R9G162</accession>
<dbReference type="InterPro" id="IPR011006">
    <property type="entry name" value="CheY-like_superfamily"/>
</dbReference>
<dbReference type="Proteomes" id="UP000309676">
    <property type="component" value="Unassembled WGS sequence"/>
</dbReference>
<dbReference type="GO" id="GO:0043565">
    <property type="term" value="F:sequence-specific DNA binding"/>
    <property type="evidence" value="ECO:0007669"/>
    <property type="project" value="InterPro"/>
</dbReference>
<dbReference type="SUPFAM" id="SSF52172">
    <property type="entry name" value="CheY-like"/>
    <property type="match status" value="1"/>
</dbReference>
<proteinExistence type="predicted"/>
<comment type="subcellular location">
    <subcellularLocation>
        <location evidence="1">Cytoplasm</location>
    </subcellularLocation>
</comment>
<dbReference type="Gene3D" id="3.40.50.2300">
    <property type="match status" value="1"/>
</dbReference>
<comment type="caution">
    <text evidence="11">The sequence shown here is derived from an EMBL/GenBank/DDBJ whole genome shotgun (WGS) entry which is preliminary data.</text>
</comment>
<evidence type="ECO:0000313" key="11">
    <source>
        <dbReference type="EMBL" id="TLS48749.1"/>
    </source>
</evidence>
<feature type="domain" description="Response regulatory" evidence="10">
    <location>
        <begin position="3"/>
        <end position="120"/>
    </location>
</feature>
<evidence type="ECO:0000256" key="7">
    <source>
        <dbReference type="ARBA" id="ARBA00023163"/>
    </source>
</evidence>
<dbReference type="InterPro" id="IPR041522">
    <property type="entry name" value="CdaR_GGDEF"/>
</dbReference>
<dbReference type="PANTHER" id="PTHR42713:SF3">
    <property type="entry name" value="TRANSCRIPTIONAL REGULATORY PROTEIN HPTR"/>
    <property type="match status" value="1"/>
</dbReference>
<evidence type="ECO:0000256" key="6">
    <source>
        <dbReference type="ARBA" id="ARBA00023125"/>
    </source>
</evidence>
<dbReference type="GO" id="GO:0005737">
    <property type="term" value="C:cytoplasm"/>
    <property type="evidence" value="ECO:0007669"/>
    <property type="project" value="UniProtKB-SubCell"/>
</dbReference>
<dbReference type="InterPro" id="IPR018062">
    <property type="entry name" value="HTH_AraC-typ_CS"/>
</dbReference>
<dbReference type="InterPro" id="IPR051552">
    <property type="entry name" value="HptR"/>
</dbReference>
<dbReference type="PANTHER" id="PTHR42713">
    <property type="entry name" value="HISTIDINE KINASE-RELATED"/>
    <property type="match status" value="1"/>
</dbReference>
<dbReference type="Pfam" id="PF12833">
    <property type="entry name" value="HTH_18"/>
    <property type="match status" value="1"/>
</dbReference>
<dbReference type="AlphaFoldDB" id="A0A5R9G162"/>
<dbReference type="Pfam" id="PF17853">
    <property type="entry name" value="GGDEF_2"/>
    <property type="match status" value="1"/>
</dbReference>
<reference evidence="11 12" key="1">
    <citation type="submission" date="2019-05" db="EMBL/GenBank/DDBJ databases">
        <authorList>
            <person name="Narsing Rao M.P."/>
            <person name="Li W.J."/>
        </authorList>
    </citation>
    <scope>NUCLEOTIDE SEQUENCE [LARGE SCALE GENOMIC DNA]</scope>
    <source>
        <strain evidence="11 12">SYSU_K30003</strain>
    </source>
</reference>
<dbReference type="SMART" id="SM00342">
    <property type="entry name" value="HTH_ARAC"/>
    <property type="match status" value="1"/>
</dbReference>
<dbReference type="PROSITE" id="PS50110">
    <property type="entry name" value="RESPONSE_REGULATORY"/>
    <property type="match status" value="1"/>
</dbReference>
<dbReference type="CDD" id="cd17536">
    <property type="entry name" value="REC_YesN-like"/>
    <property type="match status" value="1"/>
</dbReference>
<dbReference type="OrthoDB" id="342399at2"/>
<dbReference type="GO" id="GO:0003700">
    <property type="term" value="F:DNA-binding transcription factor activity"/>
    <property type="evidence" value="ECO:0007669"/>
    <property type="project" value="InterPro"/>
</dbReference>
<evidence type="ECO:0000256" key="5">
    <source>
        <dbReference type="ARBA" id="ARBA00023015"/>
    </source>
</evidence>
<evidence type="ECO:0000256" key="8">
    <source>
        <dbReference type="PROSITE-ProRule" id="PRU00169"/>
    </source>
</evidence>
<sequence>MYKVFLVDDEPFIIEGLYDILDWSELGLEIVGSAGNGKEASAALRTAPADILITDISMPFMNGLELIRDIRGDRPDIRVIVLSGYNEFEYLKEGLVLGIENYLLKPINVEELQATLRNTVEKLDREQEPPKLQGSDIGILKENIMYRWVTGGISEAELAERAELLHIDIGRACFFVALLRTDGDPEALYRTAAELLPPAVPFHDLNGDVVVLFLTDDATEGKREAIERLQRLQRRMEPFGGCRIAIGSVERDVGDVRSSYANAQKAQEYFLLYDRREMLDYASLPIGGEPALRGLPTEMNYEKLIFAKDEEKLMQRIEADFESLQQLEGMTPGYLQSLAVEMIIQLQMPFRAGQHGGPPLWYSEGIKKAAAAASKEQLIGIVKEAARRMMESLRKDGRSPIVQQVLKHIHESYAESLSLKSMGQRYHVHPVYLGQLFLRETEVTFSEYVNRYRIEQSKRLLKETNEKVQEVAQSVGYWEIGYFYKQFKKYVGLSPTEYRELS</sequence>
<keyword evidence="3 8" id="KW-0597">Phosphoprotein</keyword>
<evidence type="ECO:0000259" key="9">
    <source>
        <dbReference type="PROSITE" id="PS01124"/>
    </source>
</evidence>
<dbReference type="SMART" id="SM00448">
    <property type="entry name" value="REC"/>
    <property type="match status" value="1"/>
</dbReference>
<keyword evidence="4" id="KW-0902">Two-component regulatory system</keyword>
<dbReference type="GO" id="GO:0000160">
    <property type="term" value="P:phosphorelay signal transduction system"/>
    <property type="evidence" value="ECO:0007669"/>
    <property type="project" value="UniProtKB-KW"/>
</dbReference>
<evidence type="ECO:0000256" key="2">
    <source>
        <dbReference type="ARBA" id="ARBA00022490"/>
    </source>
</evidence>
<keyword evidence="2" id="KW-0963">Cytoplasm</keyword>
<evidence type="ECO:0000256" key="4">
    <source>
        <dbReference type="ARBA" id="ARBA00023012"/>
    </source>
</evidence>
<evidence type="ECO:0000256" key="3">
    <source>
        <dbReference type="ARBA" id="ARBA00022553"/>
    </source>
</evidence>
<evidence type="ECO:0000313" key="12">
    <source>
        <dbReference type="Proteomes" id="UP000309676"/>
    </source>
</evidence>
<evidence type="ECO:0000259" key="10">
    <source>
        <dbReference type="PROSITE" id="PS50110"/>
    </source>
</evidence>
<keyword evidence="5" id="KW-0805">Transcription regulation</keyword>
<keyword evidence="6" id="KW-0238">DNA-binding</keyword>
<dbReference type="EMBL" id="VCIW01000029">
    <property type="protein sequence ID" value="TLS48749.1"/>
    <property type="molecule type" value="Genomic_DNA"/>
</dbReference>
<dbReference type="RefSeq" id="WP_138197814.1">
    <property type="nucleotide sequence ID" value="NZ_VCIW01000029.1"/>
</dbReference>
<dbReference type="InterPro" id="IPR001789">
    <property type="entry name" value="Sig_transdc_resp-reg_receiver"/>
</dbReference>
<dbReference type="Gene3D" id="1.10.10.60">
    <property type="entry name" value="Homeodomain-like"/>
    <property type="match status" value="2"/>
</dbReference>
<protein>
    <submittedName>
        <fullName evidence="11">Response regulator transcription factor</fullName>
    </submittedName>
</protein>
<keyword evidence="12" id="KW-1185">Reference proteome</keyword>
<dbReference type="InterPro" id="IPR018060">
    <property type="entry name" value="HTH_AraC"/>
</dbReference>
<dbReference type="PRINTS" id="PR00032">
    <property type="entry name" value="HTHARAC"/>
</dbReference>
<feature type="domain" description="HTH araC/xylS-type" evidence="9">
    <location>
        <begin position="403"/>
        <end position="501"/>
    </location>
</feature>
<keyword evidence="7" id="KW-0804">Transcription</keyword>